<dbReference type="GO" id="GO:0003677">
    <property type="term" value="F:DNA binding"/>
    <property type="evidence" value="ECO:0007669"/>
    <property type="project" value="UniProtKB-KW"/>
</dbReference>
<dbReference type="Gene3D" id="1.10.357.10">
    <property type="entry name" value="Tetracycline Repressor, domain 2"/>
    <property type="match status" value="1"/>
</dbReference>
<dbReference type="STRING" id="1036181.SAMN05421756_102421"/>
<accession>A0A1H9D389</accession>
<dbReference type="InterPro" id="IPR036271">
    <property type="entry name" value="Tet_transcr_reg_TetR-rel_C_sf"/>
</dbReference>
<keyword evidence="5" id="KW-1185">Reference proteome</keyword>
<reference evidence="5" key="1">
    <citation type="submission" date="2016-10" db="EMBL/GenBank/DDBJ databases">
        <authorList>
            <person name="Varghese N."/>
            <person name="Submissions S."/>
        </authorList>
    </citation>
    <scope>NUCLEOTIDE SEQUENCE [LARGE SCALE GENOMIC DNA]</scope>
    <source>
        <strain evidence="5">CGMCC 4.6856</strain>
    </source>
</reference>
<dbReference type="RefSeq" id="WP_198409963.1">
    <property type="nucleotide sequence ID" value="NZ_FOFA01000002.1"/>
</dbReference>
<name>A0A1H9D389_9ACTN</name>
<evidence type="ECO:0000259" key="3">
    <source>
        <dbReference type="Pfam" id="PF13305"/>
    </source>
</evidence>
<protein>
    <submittedName>
        <fullName evidence="4">DNA-binding transcriptional regulator, AcrR family</fullName>
    </submittedName>
</protein>
<keyword evidence="1" id="KW-0805">Transcription regulation</keyword>
<dbReference type="SUPFAM" id="SSF48498">
    <property type="entry name" value="Tetracyclin repressor-like, C-terminal domain"/>
    <property type="match status" value="1"/>
</dbReference>
<dbReference type="Proteomes" id="UP000198504">
    <property type="component" value="Unassembled WGS sequence"/>
</dbReference>
<keyword evidence="2" id="KW-0804">Transcription</keyword>
<feature type="domain" description="HTH-type transcriptional regulator MT1864/Rv1816-like C-terminal" evidence="3">
    <location>
        <begin position="82"/>
        <end position="180"/>
    </location>
</feature>
<gene>
    <name evidence="4" type="ORF">SAMN05421756_102421</name>
</gene>
<evidence type="ECO:0000313" key="5">
    <source>
        <dbReference type="Proteomes" id="UP000198504"/>
    </source>
</evidence>
<dbReference type="EMBL" id="FOFA01000002">
    <property type="protein sequence ID" value="SEQ07904.1"/>
    <property type="molecule type" value="Genomic_DNA"/>
</dbReference>
<dbReference type="InterPro" id="IPR025996">
    <property type="entry name" value="MT1864/Rv1816-like_C"/>
</dbReference>
<dbReference type="Pfam" id="PF13305">
    <property type="entry name" value="TetR_C_33"/>
    <property type="match status" value="1"/>
</dbReference>
<dbReference type="InterPro" id="IPR009057">
    <property type="entry name" value="Homeodomain-like_sf"/>
</dbReference>
<sequence length="194" mass="20465">MPRAGLDTAKVVAAGAALADEVGAANLTMGLLAQRLGVRPPSLYKHVTGQDDLERRIATLALTEATERMGTAVQGLAGREALAAVMRAFRAYAVEHPGRYLVGTGLAPFAAGDDPLGEARQRQQAVLEAVLRAYRIPPADAVHALRTVRSLLHGFASIQAADGFQYATDVDASFEWLVDHTDRALRVAGAPADA</sequence>
<organism evidence="4 5">
    <name type="scientific">Microlunatus flavus</name>
    <dbReference type="NCBI Taxonomy" id="1036181"/>
    <lineage>
        <taxon>Bacteria</taxon>
        <taxon>Bacillati</taxon>
        <taxon>Actinomycetota</taxon>
        <taxon>Actinomycetes</taxon>
        <taxon>Propionibacteriales</taxon>
        <taxon>Propionibacteriaceae</taxon>
        <taxon>Microlunatus</taxon>
    </lineage>
</organism>
<evidence type="ECO:0000256" key="2">
    <source>
        <dbReference type="ARBA" id="ARBA00023163"/>
    </source>
</evidence>
<keyword evidence="4" id="KW-0238">DNA-binding</keyword>
<dbReference type="AlphaFoldDB" id="A0A1H9D389"/>
<evidence type="ECO:0000256" key="1">
    <source>
        <dbReference type="ARBA" id="ARBA00023015"/>
    </source>
</evidence>
<dbReference type="SUPFAM" id="SSF46689">
    <property type="entry name" value="Homeodomain-like"/>
    <property type="match status" value="1"/>
</dbReference>
<evidence type="ECO:0000313" key="4">
    <source>
        <dbReference type="EMBL" id="SEQ07904.1"/>
    </source>
</evidence>
<proteinExistence type="predicted"/>
<dbReference type="Gene3D" id="1.10.10.60">
    <property type="entry name" value="Homeodomain-like"/>
    <property type="match status" value="1"/>
</dbReference>